<keyword evidence="3" id="KW-1185">Reference proteome</keyword>
<feature type="region of interest" description="Disordered" evidence="1">
    <location>
        <begin position="233"/>
        <end position="256"/>
    </location>
</feature>
<evidence type="ECO:0000256" key="1">
    <source>
        <dbReference type="SAM" id="MobiDB-lite"/>
    </source>
</evidence>
<feature type="region of interest" description="Disordered" evidence="1">
    <location>
        <begin position="125"/>
        <end position="198"/>
    </location>
</feature>
<feature type="compositionally biased region" description="Polar residues" evidence="1">
    <location>
        <begin position="126"/>
        <end position="139"/>
    </location>
</feature>
<proteinExistence type="predicted"/>
<reference evidence="2 3" key="1">
    <citation type="submission" date="2017-10" db="EMBL/GenBank/DDBJ databases">
        <title>Comparative genomics in systemic dimorphic fungi from Ajellomycetaceae.</title>
        <authorList>
            <person name="Munoz J.F."/>
            <person name="Mcewen J.G."/>
            <person name="Clay O.K."/>
            <person name="Cuomo C.A."/>
        </authorList>
    </citation>
    <scope>NUCLEOTIDE SEQUENCE [LARGE SCALE GENOMIC DNA]</scope>
    <source>
        <strain evidence="2 3">UAMH4076</strain>
    </source>
</reference>
<feature type="compositionally biased region" description="Low complexity" evidence="1">
    <location>
        <begin position="241"/>
        <end position="254"/>
    </location>
</feature>
<sequence length="408" mass="44523">MAQTIPQPCGESLECTHEDHRLSPTSSPMRRAQSLTVNNNSRLKKADGTATVLGRVSTDHSSRHFFGFIEQSRLALQSLRLSFERERAAFAEERKLWDKERTIMKHRIAELEEGQKKIARIEKTRMASNPSGEEGTQAQDVHHVWEGSSPTLQPTRVFREEEEEQSSQSPKRSLSNNVGLGLPPSLDEALSPRTRPVDRPATVGVPIELIDSSLDGITLKSTAVAHDILAKASSATPSDVTSPSPNQTPNPNSTETKKPFQIALSELGPPEENLVRDAGHTPMTVINPGADTSNISTEVGTLTMESPLAPQQTLELGESYFPVVDDDPALQGPLGLRNDKKQDMEFLEALDQKLLNEARKLAKPGPSSDSGELESNVSGDEQPLSEPEQEAGIKFKHSTNFGSAFGTL</sequence>
<protein>
    <submittedName>
        <fullName evidence="2">Uncharacterized protein</fullName>
    </submittedName>
</protein>
<evidence type="ECO:0000313" key="3">
    <source>
        <dbReference type="Proteomes" id="UP000226031"/>
    </source>
</evidence>
<dbReference type="AlphaFoldDB" id="A0A2B7YXF3"/>
<comment type="caution">
    <text evidence="2">The sequence shown here is derived from an EMBL/GenBank/DDBJ whole genome shotgun (WGS) entry which is preliminary data.</text>
</comment>
<dbReference type="EMBL" id="PDND01000323">
    <property type="protein sequence ID" value="PGH28774.1"/>
    <property type="molecule type" value="Genomic_DNA"/>
</dbReference>
<name>A0A2B7YXF3_9EURO</name>
<feature type="region of interest" description="Disordered" evidence="1">
    <location>
        <begin position="1"/>
        <end position="31"/>
    </location>
</feature>
<dbReference type="VEuPathDB" id="FungiDB:EMCG_07312"/>
<accession>A0A2B7YXF3</accession>
<feature type="compositionally biased region" description="Polar residues" evidence="1">
    <location>
        <begin position="367"/>
        <end position="379"/>
    </location>
</feature>
<feature type="region of interest" description="Disordered" evidence="1">
    <location>
        <begin position="359"/>
        <end position="408"/>
    </location>
</feature>
<evidence type="ECO:0000313" key="2">
    <source>
        <dbReference type="EMBL" id="PGH28774.1"/>
    </source>
</evidence>
<organism evidence="2 3">
    <name type="scientific">[Emmonsia] crescens</name>
    <dbReference type="NCBI Taxonomy" id="73230"/>
    <lineage>
        <taxon>Eukaryota</taxon>
        <taxon>Fungi</taxon>
        <taxon>Dikarya</taxon>
        <taxon>Ascomycota</taxon>
        <taxon>Pezizomycotina</taxon>
        <taxon>Eurotiomycetes</taxon>
        <taxon>Eurotiomycetidae</taxon>
        <taxon>Onygenales</taxon>
        <taxon>Ajellomycetaceae</taxon>
        <taxon>Emergomyces</taxon>
    </lineage>
</organism>
<dbReference type="Proteomes" id="UP000226031">
    <property type="component" value="Unassembled WGS sequence"/>
</dbReference>
<gene>
    <name evidence="2" type="ORF">GX50_08487</name>
</gene>